<dbReference type="SUPFAM" id="SSF55729">
    <property type="entry name" value="Acyl-CoA N-acyltransferases (Nat)"/>
    <property type="match status" value="1"/>
</dbReference>
<name>A0A084VWA7_ANOSI</name>
<feature type="domain" description="GCN5-related N-acetyltransferase Rv2170-like" evidence="1">
    <location>
        <begin position="187"/>
        <end position="263"/>
    </location>
</feature>
<organism evidence="2">
    <name type="scientific">Anopheles sinensis</name>
    <name type="common">Mosquito</name>
    <dbReference type="NCBI Taxonomy" id="74873"/>
    <lineage>
        <taxon>Eukaryota</taxon>
        <taxon>Metazoa</taxon>
        <taxon>Ecdysozoa</taxon>
        <taxon>Arthropoda</taxon>
        <taxon>Hexapoda</taxon>
        <taxon>Insecta</taxon>
        <taxon>Pterygota</taxon>
        <taxon>Neoptera</taxon>
        <taxon>Endopterygota</taxon>
        <taxon>Diptera</taxon>
        <taxon>Nematocera</taxon>
        <taxon>Culicoidea</taxon>
        <taxon>Culicidae</taxon>
        <taxon>Anophelinae</taxon>
        <taxon>Anopheles</taxon>
    </lineage>
</organism>
<dbReference type="AlphaFoldDB" id="A0A084VWA7"/>
<reference evidence="2 4" key="1">
    <citation type="journal article" date="2014" name="BMC Genomics">
        <title>Genome sequence of Anopheles sinensis provides insight into genetics basis of mosquito competence for malaria parasites.</title>
        <authorList>
            <person name="Zhou D."/>
            <person name="Zhang D."/>
            <person name="Ding G."/>
            <person name="Shi L."/>
            <person name="Hou Q."/>
            <person name="Ye Y."/>
            <person name="Xu Y."/>
            <person name="Zhou H."/>
            <person name="Xiong C."/>
            <person name="Li S."/>
            <person name="Yu J."/>
            <person name="Hong S."/>
            <person name="Yu X."/>
            <person name="Zou P."/>
            <person name="Chen C."/>
            <person name="Chang X."/>
            <person name="Wang W."/>
            <person name="Lv Y."/>
            <person name="Sun Y."/>
            <person name="Ma L."/>
            <person name="Shen B."/>
            <person name="Zhu C."/>
        </authorList>
    </citation>
    <scope>NUCLEOTIDE SEQUENCE [LARGE SCALE GENOMIC DNA]</scope>
</reference>
<dbReference type="PANTHER" id="PTHR20958">
    <property type="entry name" value="GLYCINE N-ACYLTRANSFERASE-LIKE PROTEIN"/>
    <property type="match status" value="1"/>
</dbReference>
<keyword evidence="4" id="KW-1185">Reference proteome</keyword>
<proteinExistence type="predicted"/>
<evidence type="ECO:0000259" key="1">
    <source>
        <dbReference type="Pfam" id="PF08445"/>
    </source>
</evidence>
<dbReference type="OrthoDB" id="61870at2759"/>
<gene>
    <name evidence="2" type="ORF">ZHAS_00010007</name>
</gene>
<evidence type="ECO:0000313" key="4">
    <source>
        <dbReference type="Proteomes" id="UP000030765"/>
    </source>
</evidence>
<dbReference type="Pfam" id="PF08445">
    <property type="entry name" value="FR47"/>
    <property type="match status" value="1"/>
</dbReference>
<dbReference type="EnsemblMetazoa" id="ASIC010007-RA">
    <property type="protein sequence ID" value="ASIC010007-PA"/>
    <property type="gene ID" value="ASIC010007"/>
</dbReference>
<dbReference type="InterPro" id="IPR013653">
    <property type="entry name" value="GCN5-like_dom"/>
</dbReference>
<sequence length="275" mass="31637">MASDPGLITLAPNDWPHLRDLYRRDWPQYEVAYETVQNYIEWAHQLNQPPEVTFYALPESWRKDGTVIIVSGEYVFIYTLDETLDTLRRTLLAFRWDQSYLVAMTSYRALVLEVYNTLHLQKLVDIPNKFYHLNHKKAAQFTVELPEGFTTGRIFPQNATLINDRWQFKGSNSEATIKRLLERNYSMGLFDPQGQLAGWCLRGENGALQMLGVETKRKGYGSIVLKAFAKYLAAKKLNTYACVVSLNEPSKALFLKLGFAEICKVDYLMNAARST</sequence>
<dbReference type="GO" id="GO:0016747">
    <property type="term" value="F:acyltransferase activity, transferring groups other than amino-acyl groups"/>
    <property type="evidence" value="ECO:0007669"/>
    <property type="project" value="InterPro"/>
</dbReference>
<protein>
    <submittedName>
        <fullName evidence="3">FR47 domain-containing protein</fullName>
    </submittedName>
</protein>
<reference evidence="3" key="2">
    <citation type="submission" date="2020-05" db="UniProtKB">
        <authorList>
            <consortium name="EnsemblMetazoa"/>
        </authorList>
    </citation>
    <scope>IDENTIFICATION</scope>
</reference>
<evidence type="ECO:0000313" key="3">
    <source>
        <dbReference type="EnsemblMetazoa" id="ASIC010007-PA"/>
    </source>
</evidence>
<evidence type="ECO:0000313" key="2">
    <source>
        <dbReference type="EMBL" id="KFB42251.1"/>
    </source>
</evidence>
<dbReference type="OMA" id="YANDRTN"/>
<dbReference type="Gene3D" id="3.40.630.30">
    <property type="match status" value="2"/>
</dbReference>
<dbReference type="InterPro" id="IPR016181">
    <property type="entry name" value="Acyl_CoA_acyltransferase"/>
</dbReference>
<dbReference type="EMBL" id="ATLV01017545">
    <property type="status" value="NOT_ANNOTATED_CDS"/>
    <property type="molecule type" value="Genomic_DNA"/>
</dbReference>
<dbReference type="VEuPathDB" id="VectorBase:ASIS015080"/>
<dbReference type="Proteomes" id="UP000030765">
    <property type="component" value="Unassembled WGS sequence"/>
</dbReference>
<dbReference type="STRING" id="74873.A0A084VWA7"/>
<dbReference type="VEuPathDB" id="VectorBase:ASIC010007"/>
<dbReference type="EMBL" id="KE525174">
    <property type="protein sequence ID" value="KFB42251.1"/>
    <property type="molecule type" value="Genomic_DNA"/>
</dbReference>
<accession>A0A084VWA7</accession>
<dbReference type="InterPro" id="IPR053225">
    <property type="entry name" value="Acyl-CoA_N-acyltransferase"/>
</dbReference>
<dbReference type="PANTHER" id="PTHR20958:SF10">
    <property type="entry name" value="GH05617P-RELATED"/>
    <property type="match status" value="1"/>
</dbReference>